<name>A0A1A0QAP7_9MYCO</name>
<evidence type="ECO:0008006" key="3">
    <source>
        <dbReference type="Google" id="ProtNLM"/>
    </source>
</evidence>
<dbReference type="Gene3D" id="3.30.530.20">
    <property type="match status" value="1"/>
</dbReference>
<dbReference type="OrthoDB" id="3255669at2"/>
<accession>A0A1A0QAP7</accession>
<dbReference type="STRING" id="81858.BST23_16320"/>
<sequence length="190" mass="20876">MIGTAWNVTPAEMAADLPCDDLMPNAVRLDRAIAIDAPTSIVFAWLCQLRVAPYSYDLLDNTGRRSPQTRSAALTELALGQPFVRIFGRTHVFELAAFEQGRHITLRSPRGSAMARFGAVSNTYAVSRAGNGSRLHVRVLFDGPWLAGQTLALVNLVMMRKQLLVLKKLAERDAVILRESAHLHDDLALG</sequence>
<gene>
    <name evidence="1" type="ORF">BST23_16320</name>
</gene>
<reference evidence="1 2" key="1">
    <citation type="submission" date="2017-02" db="EMBL/GenBank/DDBJ databases">
        <title>The new phylogeny of genus Mycobacterium.</title>
        <authorList>
            <person name="Tortoli E."/>
            <person name="Trovato A."/>
            <person name="Cirillo D.M."/>
        </authorList>
    </citation>
    <scope>NUCLEOTIDE SEQUENCE [LARGE SCALE GENOMIC DNA]</scope>
    <source>
        <strain evidence="1 2">FI-09383</strain>
    </source>
</reference>
<dbReference type="EMBL" id="MVHP01000018">
    <property type="protein sequence ID" value="ORA64850.1"/>
    <property type="molecule type" value="Genomic_DNA"/>
</dbReference>
<dbReference type="AlphaFoldDB" id="A0A1A0QAP7"/>
<dbReference type="Proteomes" id="UP000192772">
    <property type="component" value="Unassembled WGS sequence"/>
</dbReference>
<comment type="caution">
    <text evidence="1">The sequence shown here is derived from an EMBL/GenBank/DDBJ whole genome shotgun (WGS) entry which is preliminary data.</text>
</comment>
<protein>
    <recommendedName>
        <fullName evidence="3">Polyketide cyclase</fullName>
    </recommendedName>
</protein>
<evidence type="ECO:0000313" key="2">
    <source>
        <dbReference type="Proteomes" id="UP000192772"/>
    </source>
</evidence>
<organism evidence="1 2">
    <name type="scientific">Mycolicibacterium elephantis</name>
    <dbReference type="NCBI Taxonomy" id="81858"/>
    <lineage>
        <taxon>Bacteria</taxon>
        <taxon>Bacillati</taxon>
        <taxon>Actinomycetota</taxon>
        <taxon>Actinomycetes</taxon>
        <taxon>Mycobacteriales</taxon>
        <taxon>Mycobacteriaceae</taxon>
        <taxon>Mycolicibacterium</taxon>
    </lineage>
</organism>
<accession>A0A1X0CZC0</accession>
<proteinExistence type="predicted"/>
<dbReference type="RefSeq" id="WP_064892296.1">
    <property type="nucleotide sequence ID" value="NZ_LZHS01000046.1"/>
</dbReference>
<dbReference type="InterPro" id="IPR023393">
    <property type="entry name" value="START-like_dom_sf"/>
</dbReference>
<dbReference type="SUPFAM" id="SSF55961">
    <property type="entry name" value="Bet v1-like"/>
    <property type="match status" value="1"/>
</dbReference>
<evidence type="ECO:0000313" key="1">
    <source>
        <dbReference type="EMBL" id="ORA64850.1"/>
    </source>
</evidence>